<keyword evidence="7" id="KW-1185">Reference proteome</keyword>
<keyword evidence="2" id="KW-0328">Glycosyltransferase</keyword>
<keyword evidence="4" id="KW-1133">Transmembrane helix</keyword>
<keyword evidence="4" id="KW-0812">Transmembrane</keyword>
<accession>A0ABW4XKE9</accession>
<evidence type="ECO:0000313" key="6">
    <source>
        <dbReference type="EMBL" id="MFD2095986.1"/>
    </source>
</evidence>
<feature type="transmembrane region" description="Helical" evidence="4">
    <location>
        <begin position="6"/>
        <end position="27"/>
    </location>
</feature>
<feature type="domain" description="Glycosyltransferase 2-like" evidence="5">
    <location>
        <begin position="44"/>
        <end position="167"/>
    </location>
</feature>
<comment type="similarity">
    <text evidence="1">Belongs to the glycosyltransferase 2 family.</text>
</comment>
<dbReference type="PANTHER" id="PTHR43630">
    <property type="entry name" value="POLY-BETA-1,6-N-ACETYL-D-GLUCOSAMINE SYNTHASE"/>
    <property type="match status" value="1"/>
</dbReference>
<keyword evidence="3" id="KW-0808">Transferase</keyword>
<evidence type="ECO:0000256" key="1">
    <source>
        <dbReference type="ARBA" id="ARBA00006739"/>
    </source>
</evidence>
<evidence type="ECO:0000256" key="3">
    <source>
        <dbReference type="ARBA" id="ARBA00022679"/>
    </source>
</evidence>
<dbReference type="PANTHER" id="PTHR43630:SF1">
    <property type="entry name" value="POLY-BETA-1,6-N-ACETYL-D-GLUCOSAMINE SYNTHASE"/>
    <property type="match status" value="1"/>
</dbReference>
<dbReference type="Gene3D" id="3.90.550.10">
    <property type="entry name" value="Spore Coat Polysaccharide Biosynthesis Protein SpsA, Chain A"/>
    <property type="match status" value="1"/>
</dbReference>
<dbReference type="SUPFAM" id="SSF53448">
    <property type="entry name" value="Nucleotide-diphospho-sugar transferases"/>
    <property type="match status" value="1"/>
</dbReference>
<evidence type="ECO:0000313" key="7">
    <source>
        <dbReference type="Proteomes" id="UP001597380"/>
    </source>
</evidence>
<dbReference type="InterPro" id="IPR001173">
    <property type="entry name" value="Glyco_trans_2-like"/>
</dbReference>
<evidence type="ECO:0000256" key="4">
    <source>
        <dbReference type="SAM" id="Phobius"/>
    </source>
</evidence>
<dbReference type="CDD" id="cd06439">
    <property type="entry name" value="CESA_like_1"/>
    <property type="match status" value="1"/>
</dbReference>
<keyword evidence="4" id="KW-0472">Membrane</keyword>
<feature type="transmembrane region" description="Helical" evidence="4">
    <location>
        <begin position="346"/>
        <end position="365"/>
    </location>
</feature>
<protein>
    <submittedName>
        <fullName evidence="6">Glycosyltransferase family 2 protein</fullName>
    </submittedName>
</protein>
<reference evidence="7" key="1">
    <citation type="journal article" date="2019" name="Int. J. Syst. Evol. Microbiol.">
        <title>The Global Catalogue of Microorganisms (GCM) 10K type strain sequencing project: providing services to taxonomists for standard genome sequencing and annotation.</title>
        <authorList>
            <consortium name="The Broad Institute Genomics Platform"/>
            <consortium name="The Broad Institute Genome Sequencing Center for Infectious Disease"/>
            <person name="Wu L."/>
            <person name="Ma J."/>
        </authorList>
    </citation>
    <scope>NUCLEOTIDE SEQUENCE [LARGE SCALE GENOMIC DNA]</scope>
    <source>
        <strain evidence="7">CGMCC 1.10992</strain>
    </source>
</reference>
<evidence type="ECO:0000256" key="2">
    <source>
        <dbReference type="ARBA" id="ARBA00022676"/>
    </source>
</evidence>
<dbReference type="EMBL" id="JBHUHT010000011">
    <property type="protein sequence ID" value="MFD2095986.1"/>
    <property type="molecule type" value="Genomic_DNA"/>
</dbReference>
<sequence>MELLFWLLLALLIYIYFGYPTLVAWMAEFKPRPVAKAEITPKVSVLIAAFNEADHIEETVRNKLAQDYPNESLEVIVISDGSDDGTDEIVQQISNEDARVKLLVQSPRAGKTSALNMAVPEASGELIVFSDANSVYRHDAIRKLAANFADPEVGYVTGQMIYGNPESSMTADGCSAYMKYENALRRWETGIGSVVGVDGGIDCMRKALYQEMNADQLPDFVQPLKVVAQEHRVVYEADALLGEDALDDSGREYRMRVRVGLRALWGMWDMRALFDTSNNALFSWQLFSHKLLRYLAFIPQALLLLVHLPLSVQGGFFGFTFILHLAFYGLALIGHLRPGGGALVSIPYYFTLINVASAHAFLRFVKGEKVVLWKPRVG</sequence>
<dbReference type="RefSeq" id="WP_345340883.1">
    <property type="nucleotide sequence ID" value="NZ_BAABLI010000017.1"/>
</dbReference>
<comment type="caution">
    <text evidence="6">The sequence shown here is derived from an EMBL/GenBank/DDBJ whole genome shotgun (WGS) entry which is preliminary data.</text>
</comment>
<gene>
    <name evidence="6" type="ORF">ACFSJ3_08325</name>
</gene>
<dbReference type="Pfam" id="PF00535">
    <property type="entry name" value="Glycos_transf_2"/>
    <property type="match status" value="1"/>
</dbReference>
<name>A0ABW4XKE9_9GAMM</name>
<evidence type="ECO:0000259" key="5">
    <source>
        <dbReference type="Pfam" id="PF00535"/>
    </source>
</evidence>
<proteinExistence type="inferred from homology"/>
<dbReference type="Proteomes" id="UP001597380">
    <property type="component" value="Unassembled WGS sequence"/>
</dbReference>
<organism evidence="6 7">
    <name type="scientific">Corallincola platygyrae</name>
    <dbReference type="NCBI Taxonomy" id="1193278"/>
    <lineage>
        <taxon>Bacteria</taxon>
        <taxon>Pseudomonadati</taxon>
        <taxon>Pseudomonadota</taxon>
        <taxon>Gammaproteobacteria</taxon>
        <taxon>Alteromonadales</taxon>
        <taxon>Psychromonadaceae</taxon>
        <taxon>Corallincola</taxon>
    </lineage>
</organism>
<dbReference type="InterPro" id="IPR029044">
    <property type="entry name" value="Nucleotide-diphossugar_trans"/>
</dbReference>